<dbReference type="Gene3D" id="1.10.3680.10">
    <property type="entry name" value="TerB-like"/>
    <property type="match status" value="1"/>
</dbReference>
<proteinExistence type="predicted"/>
<dbReference type="OrthoDB" id="8526975at2"/>
<evidence type="ECO:0000313" key="1">
    <source>
        <dbReference type="EMBL" id="MFK4443656.1"/>
    </source>
</evidence>
<evidence type="ECO:0000313" key="3">
    <source>
        <dbReference type="Proteomes" id="UP000054683"/>
    </source>
</evidence>
<evidence type="ECO:0008006" key="5">
    <source>
        <dbReference type="Google" id="ProtNLM"/>
    </source>
</evidence>
<name>A0A158I2T8_9BURK</name>
<reference evidence="2 3" key="1">
    <citation type="submission" date="2016-01" db="EMBL/GenBank/DDBJ databases">
        <authorList>
            <person name="Oliw E.H."/>
        </authorList>
    </citation>
    <scope>NUCLEOTIDE SEQUENCE [LARGE SCALE GENOMIC DNA]</scope>
    <source>
        <strain evidence="2">LMG 27134</strain>
    </source>
</reference>
<evidence type="ECO:0000313" key="4">
    <source>
        <dbReference type="Proteomes" id="UP001620514"/>
    </source>
</evidence>
<dbReference type="EMBL" id="JBIYDN010000010">
    <property type="protein sequence ID" value="MFK4443656.1"/>
    <property type="molecule type" value="Genomic_DNA"/>
</dbReference>
<organism evidence="2 3">
    <name type="scientific">Caballeronia udeis</name>
    <dbReference type="NCBI Taxonomy" id="1232866"/>
    <lineage>
        <taxon>Bacteria</taxon>
        <taxon>Pseudomonadati</taxon>
        <taxon>Pseudomonadota</taxon>
        <taxon>Betaproteobacteria</taxon>
        <taxon>Burkholderiales</taxon>
        <taxon>Burkholderiaceae</taxon>
        <taxon>Caballeronia</taxon>
    </lineage>
</organism>
<accession>A0A158I2T8</accession>
<dbReference type="InterPro" id="IPR029024">
    <property type="entry name" value="TerB-like"/>
</dbReference>
<protein>
    <recommendedName>
        <fullName evidence="5">TerB family tellurite resistance protein</fullName>
    </recommendedName>
</protein>
<dbReference type="SUPFAM" id="SSF158682">
    <property type="entry name" value="TerB-like"/>
    <property type="match status" value="1"/>
</dbReference>
<gene>
    <name evidence="1" type="ORF">ABH943_003678</name>
    <name evidence="2" type="ORF">AWB69_05168</name>
</gene>
<reference evidence="1" key="2">
    <citation type="submission" date="2024-10" db="EMBL/GenBank/DDBJ databases">
        <authorList>
            <person name="Deangelis K."/>
            <person name="Huntemann M."/>
            <person name="Clum A."/>
            <person name="Wang J."/>
            <person name="Palaniappan K."/>
            <person name="Ritter S."/>
            <person name="Chen I.-M."/>
            <person name="Stamatis D."/>
            <person name="Reddy T."/>
            <person name="O'Malley R."/>
            <person name="Daum C."/>
            <person name="Ng V."/>
            <person name="Ivanova N."/>
            <person name="Kyrpides N."/>
            <person name="Woyke T."/>
        </authorList>
    </citation>
    <scope>NUCLEOTIDE SEQUENCE</scope>
    <source>
        <strain evidence="1">GAS97</strain>
    </source>
</reference>
<dbReference type="CDD" id="cd07177">
    <property type="entry name" value="terB_like"/>
    <property type="match status" value="1"/>
</dbReference>
<evidence type="ECO:0000313" key="2">
    <source>
        <dbReference type="EMBL" id="SAL50767.1"/>
    </source>
</evidence>
<dbReference type="EMBL" id="FCOK02000039">
    <property type="protein sequence ID" value="SAL50767.1"/>
    <property type="molecule type" value="Genomic_DNA"/>
</dbReference>
<sequence length="130" mass="14775">MRHYHCNSPEAAGRILAACLLSDGHLGLTELEALDRCGMERRLSLNRSRLLSIVQTLYEDLTRCGYLSWSDVCQVDPATLACLAADVHDRQLRRDIIDLCNEAVMADHSYCDREADFLRLLRDAWQLPAQ</sequence>
<dbReference type="Proteomes" id="UP000054683">
    <property type="component" value="Unassembled WGS sequence"/>
</dbReference>
<keyword evidence="4" id="KW-1185">Reference proteome</keyword>
<dbReference type="Proteomes" id="UP001620514">
    <property type="component" value="Unassembled WGS sequence"/>
</dbReference>
<dbReference type="AlphaFoldDB" id="A0A158I2T8"/>
<reference evidence="1 4" key="3">
    <citation type="submission" date="2024-11" db="EMBL/GenBank/DDBJ databases">
        <title>Using genomics to understand microbial adaptation to soil warming.</title>
        <authorList>
            <person name="Deangelis K.M. PhD."/>
        </authorList>
    </citation>
    <scope>NUCLEOTIDE SEQUENCE [LARGE SCALE GENOMIC DNA]</scope>
    <source>
        <strain evidence="1 4">GAS97</strain>
    </source>
</reference>
<dbReference type="RefSeq" id="WP_062089535.1">
    <property type="nucleotide sequence ID" value="NZ_FCOK02000039.1"/>
</dbReference>